<protein>
    <submittedName>
        <fullName evidence="1">Uncharacterized protein</fullName>
    </submittedName>
</protein>
<evidence type="ECO:0000313" key="1">
    <source>
        <dbReference type="EMBL" id="PIR90569.1"/>
    </source>
</evidence>
<accession>A0A2H0UWK9</accession>
<sequence>MDTITVSKIEYKKLKKQADAFKLFAGYFFASLVADSPQDVINDFRKTNLYTESFLKDLKEGLADSSYLKNYGDKTTKTKIRNVPA</sequence>
<reference evidence="2" key="1">
    <citation type="submission" date="2017-09" db="EMBL/GenBank/DDBJ databases">
        <title>Depth-based differentiation of microbial function through sediment-hosted aquifers and enrichment of novel symbionts in the deep terrestrial subsurface.</title>
        <authorList>
            <person name="Probst A.J."/>
            <person name="Ladd B."/>
            <person name="Jarett J.K."/>
            <person name="Geller-Mcgrath D.E."/>
            <person name="Sieber C.M.K."/>
            <person name="Emerson J.B."/>
            <person name="Anantharaman K."/>
            <person name="Thomas B.C."/>
            <person name="Malmstrom R."/>
            <person name="Stieglmeier M."/>
            <person name="Klingl A."/>
            <person name="Woyke T."/>
            <person name="Ryan C.M."/>
            <person name="Banfield J.F."/>
        </authorList>
    </citation>
    <scope>NUCLEOTIDE SEQUENCE [LARGE SCALE GENOMIC DNA]</scope>
</reference>
<organism evidence="1 2">
    <name type="scientific">bacterium (Candidatus Gribaldobacteria) CG10_big_fil_rev_8_21_14_0_10_37_21</name>
    <dbReference type="NCBI Taxonomy" id="2014275"/>
    <lineage>
        <taxon>Bacteria</taxon>
        <taxon>Candidatus Gribaldobacteria</taxon>
    </lineage>
</organism>
<dbReference type="EMBL" id="PFAX01000014">
    <property type="protein sequence ID" value="PIR90569.1"/>
    <property type="molecule type" value="Genomic_DNA"/>
</dbReference>
<name>A0A2H0UWK9_9BACT</name>
<evidence type="ECO:0000313" key="2">
    <source>
        <dbReference type="Proteomes" id="UP000230132"/>
    </source>
</evidence>
<dbReference type="Proteomes" id="UP000230132">
    <property type="component" value="Unassembled WGS sequence"/>
</dbReference>
<proteinExistence type="predicted"/>
<dbReference type="AlphaFoldDB" id="A0A2H0UWK9"/>
<comment type="caution">
    <text evidence="1">The sequence shown here is derived from an EMBL/GenBank/DDBJ whole genome shotgun (WGS) entry which is preliminary data.</text>
</comment>
<gene>
    <name evidence="1" type="ORF">COU05_01330</name>
</gene>